<keyword evidence="6" id="KW-1185">Reference proteome</keyword>
<dbReference type="Proteomes" id="UP001162741">
    <property type="component" value="Chromosome"/>
</dbReference>
<reference evidence="5" key="1">
    <citation type="submission" date="2022-10" db="EMBL/GenBank/DDBJ databases">
        <title>Chitinophaga sp. nov., isolated from soil.</title>
        <authorList>
            <person name="Jeon C.O."/>
        </authorList>
    </citation>
    <scope>NUCLEOTIDE SEQUENCE</scope>
    <source>
        <strain evidence="5">R8</strain>
    </source>
</reference>
<evidence type="ECO:0000256" key="1">
    <source>
        <dbReference type="ARBA" id="ARBA00007359"/>
    </source>
</evidence>
<dbReference type="Pfam" id="PF03372">
    <property type="entry name" value="Exo_endo_phos"/>
    <property type="match status" value="1"/>
</dbReference>
<dbReference type="InterPro" id="IPR005135">
    <property type="entry name" value="Endo/exonuclease/phosphatase"/>
</dbReference>
<comment type="similarity">
    <text evidence="1">Belongs to the DNase I family.</text>
</comment>
<dbReference type="CDD" id="cd10283">
    <property type="entry name" value="MnuA_DNase1-like"/>
    <property type="match status" value="1"/>
</dbReference>
<feature type="domain" description="Endonuclease/exonuclease/phosphatase" evidence="4">
    <location>
        <begin position="28"/>
        <end position="262"/>
    </location>
</feature>
<keyword evidence="5" id="KW-0255">Endonuclease</keyword>
<dbReference type="InterPro" id="IPR016202">
    <property type="entry name" value="DNase_I"/>
</dbReference>
<accession>A0ABY6J0A0</accession>
<dbReference type="SMART" id="SM00476">
    <property type="entry name" value="DNaseIc"/>
    <property type="match status" value="1"/>
</dbReference>
<dbReference type="PANTHER" id="PTHR11371">
    <property type="entry name" value="DEOXYRIBONUCLEASE"/>
    <property type="match status" value="1"/>
</dbReference>
<keyword evidence="3" id="KW-0378">Hydrolase</keyword>
<dbReference type="RefSeq" id="WP_264281229.1">
    <property type="nucleotide sequence ID" value="NZ_CP107006.1"/>
</dbReference>
<protein>
    <submittedName>
        <fullName evidence="5">Endonuclease/exonuclease/phosphatase family protein</fullName>
    </submittedName>
</protein>
<dbReference type="InterPro" id="IPR036691">
    <property type="entry name" value="Endo/exonu/phosph_ase_sf"/>
</dbReference>
<dbReference type="GO" id="GO:0004519">
    <property type="term" value="F:endonuclease activity"/>
    <property type="evidence" value="ECO:0007669"/>
    <property type="project" value="UniProtKB-KW"/>
</dbReference>
<dbReference type="EMBL" id="CP107006">
    <property type="protein sequence ID" value="UYQ93094.1"/>
    <property type="molecule type" value="Genomic_DNA"/>
</dbReference>
<dbReference type="SUPFAM" id="SSF56219">
    <property type="entry name" value="DNase I-like"/>
    <property type="match status" value="1"/>
</dbReference>
<keyword evidence="2" id="KW-0540">Nuclease</keyword>
<evidence type="ECO:0000256" key="2">
    <source>
        <dbReference type="ARBA" id="ARBA00022722"/>
    </source>
</evidence>
<sequence length="272" mass="31150">MPAFVRLIILACVLLLTGVSTYASIIVCTWNIRDFGQTRTDEQIRYIAQTIKHCDVVSIQEVVAGAGGAQAVAKLAEHLNRTGVRWDYVVSVSTSSSAYKRERYAFLWKTSRLTKIGAARLEKQYHLQIDREPFYIDLKYEKQIFTLAGFHAITAKQQPEREVKYLRYLPVTKGPYPLVFCGDFNLPSSHSVFNPFKKMGYLPVLTTQKTSLRQKCRGMDCLASAFDNIFIPHRQLNVLRSGVIHFYRDFPLFDQARGISDHIPVFAEIDFR</sequence>
<evidence type="ECO:0000313" key="6">
    <source>
        <dbReference type="Proteomes" id="UP001162741"/>
    </source>
</evidence>
<evidence type="ECO:0000256" key="3">
    <source>
        <dbReference type="ARBA" id="ARBA00022801"/>
    </source>
</evidence>
<name>A0ABY6J0A0_9BACT</name>
<dbReference type="Gene3D" id="3.60.10.10">
    <property type="entry name" value="Endonuclease/exonuclease/phosphatase"/>
    <property type="match status" value="1"/>
</dbReference>
<evidence type="ECO:0000259" key="4">
    <source>
        <dbReference type="Pfam" id="PF03372"/>
    </source>
</evidence>
<proteinExistence type="inferred from homology"/>
<dbReference type="PANTHER" id="PTHR11371:SF31">
    <property type="entry name" value="EXTRACELLULAR NUCLEASE"/>
    <property type="match status" value="1"/>
</dbReference>
<organism evidence="5 6">
    <name type="scientific">Chitinophaga horti</name>
    <dbReference type="NCBI Taxonomy" id="2920382"/>
    <lineage>
        <taxon>Bacteria</taxon>
        <taxon>Pseudomonadati</taxon>
        <taxon>Bacteroidota</taxon>
        <taxon>Chitinophagia</taxon>
        <taxon>Chitinophagales</taxon>
        <taxon>Chitinophagaceae</taxon>
        <taxon>Chitinophaga</taxon>
    </lineage>
</organism>
<gene>
    <name evidence="5" type="ORF">MKQ68_23720</name>
</gene>
<evidence type="ECO:0000313" key="5">
    <source>
        <dbReference type="EMBL" id="UYQ93094.1"/>
    </source>
</evidence>